<dbReference type="AlphaFoldDB" id="A0A518DTP7"/>
<dbReference type="PANTHER" id="PTHR43163:SF6">
    <property type="entry name" value="DIPEPTIDE TRANSPORT SYSTEM PERMEASE PROTEIN DPPB-RELATED"/>
    <property type="match status" value="1"/>
</dbReference>
<feature type="transmembrane region" description="Helical" evidence="7">
    <location>
        <begin position="132"/>
        <end position="153"/>
    </location>
</feature>
<keyword evidence="3" id="KW-1003">Cell membrane</keyword>
<evidence type="ECO:0000256" key="3">
    <source>
        <dbReference type="ARBA" id="ARBA00022475"/>
    </source>
</evidence>
<dbReference type="OrthoDB" id="9773221at2"/>
<keyword evidence="2 7" id="KW-0813">Transport</keyword>
<dbReference type="InterPro" id="IPR000515">
    <property type="entry name" value="MetI-like"/>
</dbReference>
<organism evidence="9 10">
    <name type="scientific">Lignipirellula cremea</name>
    <dbReference type="NCBI Taxonomy" id="2528010"/>
    <lineage>
        <taxon>Bacteria</taxon>
        <taxon>Pseudomonadati</taxon>
        <taxon>Planctomycetota</taxon>
        <taxon>Planctomycetia</taxon>
        <taxon>Pirellulales</taxon>
        <taxon>Pirellulaceae</taxon>
        <taxon>Lignipirellula</taxon>
    </lineage>
</organism>
<comment type="similarity">
    <text evidence="7">Belongs to the binding-protein-dependent transport system permease family.</text>
</comment>
<evidence type="ECO:0000256" key="4">
    <source>
        <dbReference type="ARBA" id="ARBA00022692"/>
    </source>
</evidence>
<accession>A0A518DTP7</accession>
<evidence type="ECO:0000256" key="2">
    <source>
        <dbReference type="ARBA" id="ARBA00022448"/>
    </source>
</evidence>
<dbReference type="PROSITE" id="PS50928">
    <property type="entry name" value="ABC_TM1"/>
    <property type="match status" value="1"/>
</dbReference>
<dbReference type="RefSeq" id="WP_145053988.1">
    <property type="nucleotide sequence ID" value="NZ_CP036433.1"/>
</dbReference>
<dbReference type="PANTHER" id="PTHR43163">
    <property type="entry name" value="DIPEPTIDE TRANSPORT SYSTEM PERMEASE PROTEIN DPPB-RELATED"/>
    <property type="match status" value="1"/>
</dbReference>
<dbReference type="SUPFAM" id="SSF161098">
    <property type="entry name" value="MetI-like"/>
    <property type="match status" value="1"/>
</dbReference>
<evidence type="ECO:0000259" key="8">
    <source>
        <dbReference type="PROSITE" id="PS50928"/>
    </source>
</evidence>
<dbReference type="CDD" id="cd06261">
    <property type="entry name" value="TM_PBP2"/>
    <property type="match status" value="1"/>
</dbReference>
<evidence type="ECO:0000313" key="10">
    <source>
        <dbReference type="Proteomes" id="UP000317648"/>
    </source>
</evidence>
<dbReference type="KEGG" id="lcre:Pla8534_30360"/>
<dbReference type="EMBL" id="CP036433">
    <property type="protein sequence ID" value="QDU95221.1"/>
    <property type="molecule type" value="Genomic_DNA"/>
</dbReference>
<gene>
    <name evidence="9" type="primary">dppB_1</name>
    <name evidence="9" type="ORF">Pla8534_30360</name>
</gene>
<name>A0A518DTP7_9BACT</name>
<dbReference type="Proteomes" id="UP000317648">
    <property type="component" value="Chromosome"/>
</dbReference>
<evidence type="ECO:0000256" key="7">
    <source>
        <dbReference type="RuleBase" id="RU363032"/>
    </source>
</evidence>
<reference evidence="9 10" key="1">
    <citation type="submission" date="2019-02" db="EMBL/GenBank/DDBJ databases">
        <title>Deep-cultivation of Planctomycetes and their phenomic and genomic characterization uncovers novel biology.</title>
        <authorList>
            <person name="Wiegand S."/>
            <person name="Jogler M."/>
            <person name="Boedeker C."/>
            <person name="Pinto D."/>
            <person name="Vollmers J."/>
            <person name="Rivas-Marin E."/>
            <person name="Kohn T."/>
            <person name="Peeters S.H."/>
            <person name="Heuer A."/>
            <person name="Rast P."/>
            <person name="Oberbeckmann S."/>
            <person name="Bunk B."/>
            <person name="Jeske O."/>
            <person name="Meyerdierks A."/>
            <person name="Storesund J.E."/>
            <person name="Kallscheuer N."/>
            <person name="Luecker S."/>
            <person name="Lage O.M."/>
            <person name="Pohl T."/>
            <person name="Merkel B.J."/>
            <person name="Hornburger P."/>
            <person name="Mueller R.-W."/>
            <person name="Bruemmer F."/>
            <person name="Labrenz M."/>
            <person name="Spormann A.M."/>
            <person name="Op den Camp H."/>
            <person name="Overmann J."/>
            <person name="Amann R."/>
            <person name="Jetten M.S.M."/>
            <person name="Mascher T."/>
            <person name="Medema M.H."/>
            <person name="Devos D.P."/>
            <person name="Kaster A.-K."/>
            <person name="Ovreas L."/>
            <person name="Rohde M."/>
            <person name="Galperin M.Y."/>
            <person name="Jogler C."/>
        </authorList>
    </citation>
    <scope>NUCLEOTIDE SEQUENCE [LARGE SCALE GENOMIC DNA]</scope>
    <source>
        <strain evidence="9 10">Pla85_3_4</strain>
    </source>
</reference>
<feature type="transmembrane region" description="Helical" evidence="7">
    <location>
        <begin position="12"/>
        <end position="30"/>
    </location>
</feature>
<dbReference type="InterPro" id="IPR045621">
    <property type="entry name" value="BPD_transp_1_N"/>
</dbReference>
<evidence type="ECO:0000313" key="9">
    <source>
        <dbReference type="EMBL" id="QDU95221.1"/>
    </source>
</evidence>
<dbReference type="Pfam" id="PF19300">
    <property type="entry name" value="BPD_transp_1_N"/>
    <property type="match status" value="1"/>
</dbReference>
<feature type="transmembrane region" description="Helical" evidence="7">
    <location>
        <begin position="257"/>
        <end position="280"/>
    </location>
</feature>
<evidence type="ECO:0000256" key="6">
    <source>
        <dbReference type="ARBA" id="ARBA00023136"/>
    </source>
</evidence>
<dbReference type="GO" id="GO:0071916">
    <property type="term" value="F:dipeptide transmembrane transporter activity"/>
    <property type="evidence" value="ECO:0007669"/>
    <property type="project" value="TreeGrafter"/>
</dbReference>
<feature type="transmembrane region" description="Helical" evidence="7">
    <location>
        <begin position="103"/>
        <end position="125"/>
    </location>
</feature>
<keyword evidence="6 7" id="KW-0472">Membrane</keyword>
<dbReference type="GO" id="GO:0005886">
    <property type="term" value="C:plasma membrane"/>
    <property type="evidence" value="ECO:0007669"/>
    <property type="project" value="UniProtKB-SubCell"/>
</dbReference>
<dbReference type="InterPro" id="IPR035906">
    <property type="entry name" value="MetI-like_sf"/>
</dbReference>
<feature type="transmembrane region" description="Helical" evidence="7">
    <location>
        <begin position="300"/>
        <end position="327"/>
    </location>
</feature>
<evidence type="ECO:0000256" key="5">
    <source>
        <dbReference type="ARBA" id="ARBA00022989"/>
    </source>
</evidence>
<comment type="subcellular location">
    <subcellularLocation>
        <location evidence="1 7">Cell membrane</location>
        <topology evidence="1 7">Multi-pass membrane protein</topology>
    </subcellularLocation>
</comment>
<dbReference type="Gene3D" id="1.10.3720.10">
    <property type="entry name" value="MetI-like"/>
    <property type="match status" value="1"/>
</dbReference>
<keyword evidence="5 7" id="KW-1133">Transmembrane helix</keyword>
<evidence type="ECO:0000256" key="1">
    <source>
        <dbReference type="ARBA" id="ARBA00004651"/>
    </source>
</evidence>
<proteinExistence type="inferred from homology"/>
<keyword evidence="10" id="KW-1185">Reference proteome</keyword>
<protein>
    <submittedName>
        <fullName evidence="9">Dipeptide transport system permease protein DppB</fullName>
    </submittedName>
</protein>
<feature type="domain" description="ABC transmembrane type-1" evidence="8">
    <location>
        <begin position="97"/>
        <end position="320"/>
    </location>
</feature>
<sequence length="334" mass="36584">MTGYLLRRIAQAAATMLVAMVLIFIALRVIPGNPLLARFGQHPDQAAMERLEKEYGWDKPLPVQIFDYFWKLFTAGDLGRSIARPNESVSSELAARIPATLELTLAAVMLAIPLGVLAGVAAAVWRNRLPDLACMTIALLGVSIPVFFLGILLREIFTQMPTSGRLPSNVFDYDPITGLVLLDTLLQGRMLLFGEGIRHLCLPAITLSTIPTAVIARITRSSMLEVLDSDYVRTARAKGCPPWRVVWRQAFPNATPAVVNIAAFQIGMLLSGAVLTETIFDWPGLGKYVTDAVSGDKDYVVVQACAMVIAAVFVTTNLLVDMVYVWLDPRIRLT</sequence>
<dbReference type="Pfam" id="PF00528">
    <property type="entry name" value="BPD_transp_1"/>
    <property type="match status" value="1"/>
</dbReference>
<keyword evidence="4 7" id="KW-0812">Transmembrane</keyword>